<evidence type="ECO:0000313" key="2">
    <source>
        <dbReference type="EMBL" id="VEI16319.1"/>
    </source>
</evidence>
<feature type="domain" description="DUF6571" evidence="1">
    <location>
        <begin position="1"/>
        <end position="485"/>
    </location>
</feature>
<sequence length="516" mass="54543">METNKDSSSYSTAFIDEVGPENITKLPFVFATEEQKEKDGFNTQVASTLGNILAAASSTWGSEKAKKVSDAIFETVNGGGDYKNPNNYLAIQEQETKQLVALNYILGHHDADGNHVNDLRFGTDFLVSLAEDLATIDPEIIETNRLNAKFSGDKGYAVLYDKGYSFNPMGGVLDAMGGNVDAALKYLAPNGKDGSVNASRVEALSKYDWSWDPAGFAGFTAAVASASSKRASTVDNPSGGASESERARQLAGVAVHEIAANVSEYNPSKRSWQQSGNAVVYSDDAKASLGTLLANCAPELTQAWNGGSAVDPSTGKKLPEATVADFNALAYRVADSQDAAATIGASLAKHATGKSAEQIERFQGNKDAQLAQINEAYSRGSAALNHFTAIADVKADAINEQLKEDTSVRSANAAAALTGFTAVASGGLSTPFQTDASLATTTLTSPLVTNEIFGTKKVESTMGANPDEQMWAYAVRDAANAGLTTSPWKIVSNTRGLPQTVTVSTESIYQRHLRRI</sequence>
<protein>
    <recommendedName>
        <fullName evidence="1">DUF6571 domain-containing protein</fullName>
    </recommendedName>
</protein>
<name>A0A3S4V2P6_ACTVI</name>
<dbReference type="InterPro" id="IPR046701">
    <property type="entry name" value="DUF6571"/>
</dbReference>
<evidence type="ECO:0000259" key="1">
    <source>
        <dbReference type="Pfam" id="PF20211"/>
    </source>
</evidence>
<gene>
    <name evidence="2" type="ORF">NCTC10951_01615</name>
</gene>
<accession>A0A3S4V2P6</accession>
<dbReference type="EMBL" id="LR134477">
    <property type="protein sequence ID" value="VEI16319.1"/>
    <property type="molecule type" value="Genomic_DNA"/>
</dbReference>
<reference evidence="2 3" key="1">
    <citation type="submission" date="2018-12" db="EMBL/GenBank/DDBJ databases">
        <authorList>
            <consortium name="Pathogen Informatics"/>
        </authorList>
    </citation>
    <scope>NUCLEOTIDE SEQUENCE [LARGE SCALE GENOMIC DNA]</scope>
    <source>
        <strain evidence="2 3">NCTC10951</strain>
    </source>
</reference>
<organism evidence="2 3">
    <name type="scientific">Actinomyces viscosus</name>
    <dbReference type="NCBI Taxonomy" id="1656"/>
    <lineage>
        <taxon>Bacteria</taxon>
        <taxon>Bacillati</taxon>
        <taxon>Actinomycetota</taxon>
        <taxon>Actinomycetes</taxon>
        <taxon>Actinomycetales</taxon>
        <taxon>Actinomycetaceae</taxon>
        <taxon>Actinomyces</taxon>
    </lineage>
</organism>
<dbReference type="AlphaFoldDB" id="A0A3S4V2P6"/>
<evidence type="ECO:0000313" key="3">
    <source>
        <dbReference type="Proteomes" id="UP000268658"/>
    </source>
</evidence>
<dbReference type="KEGG" id="avc:NCTC10951_01615"/>
<dbReference type="Pfam" id="PF20211">
    <property type="entry name" value="DUF6571"/>
    <property type="match status" value="1"/>
</dbReference>
<dbReference type="Proteomes" id="UP000268658">
    <property type="component" value="Chromosome"/>
</dbReference>
<dbReference type="OrthoDB" id="3249183at2"/>
<proteinExistence type="predicted"/>